<name>A0A2P5GIU8_9ENTR</name>
<dbReference type="AlphaFoldDB" id="A0A2P5GIU8"/>
<dbReference type="EMBL" id="PQGE01000029">
    <property type="protein sequence ID" value="POP41204.1"/>
    <property type="molecule type" value="Genomic_DNA"/>
</dbReference>
<gene>
    <name evidence="2" type="ORF">CHU32_23325</name>
    <name evidence="1" type="ORF">CHU33_23835</name>
</gene>
<accession>A0A2P5GIU8</accession>
<protein>
    <submittedName>
        <fullName evidence="2">Uncharacterized protein</fullName>
    </submittedName>
</protein>
<keyword evidence="3" id="KW-1185">Reference proteome</keyword>
<dbReference type="Proteomes" id="UP000237073">
    <property type="component" value="Unassembled WGS sequence"/>
</dbReference>
<proteinExistence type="predicted"/>
<dbReference type="EMBL" id="PQGD01000025">
    <property type="protein sequence ID" value="POP43303.1"/>
    <property type="molecule type" value="Genomic_DNA"/>
</dbReference>
<evidence type="ECO:0000313" key="2">
    <source>
        <dbReference type="EMBL" id="POP43303.1"/>
    </source>
</evidence>
<evidence type="ECO:0000313" key="4">
    <source>
        <dbReference type="Proteomes" id="UP000247005"/>
    </source>
</evidence>
<evidence type="ECO:0000313" key="3">
    <source>
        <dbReference type="Proteomes" id="UP000237073"/>
    </source>
</evidence>
<comment type="caution">
    <text evidence="2">The sequence shown here is derived from an EMBL/GenBank/DDBJ whole genome shotgun (WGS) entry which is preliminary data.</text>
</comment>
<evidence type="ECO:0000313" key="1">
    <source>
        <dbReference type="EMBL" id="POP41204.1"/>
    </source>
</evidence>
<dbReference type="Proteomes" id="UP000247005">
    <property type="component" value="Unassembled WGS sequence"/>
</dbReference>
<sequence length="111" mass="12327">MAGNTKQDRMPYFIYLYEQRILAQNIDGHIIDIGGYDTQERGISWLLDGNKEHGEGLASEQDALDNIAGNIDFLFLDGQFTSLPDLSADYGDRLETASAKQIVLNELSDNG</sequence>
<reference evidence="3 4" key="1">
    <citation type="submission" date="2018-01" db="EMBL/GenBank/DDBJ databases">
        <title>Superficieibacter electus gen. nov., sp. nov., an extended-spectrum beta-lactamase possessing member of the Enterobacteriaceae family, isolated from intensive care unit surfaces.</title>
        <authorList>
            <person name="Potter R.F."/>
            <person name="D'Souza A.W."/>
        </authorList>
    </citation>
    <scope>NUCLEOTIDE SEQUENCE [LARGE SCALE GENOMIC DNA]</scope>
    <source>
        <strain evidence="2 4">BP-1</strain>
        <strain evidence="1 3">BP-2</strain>
    </source>
</reference>
<dbReference type="OrthoDB" id="6563456at2"/>
<dbReference type="RefSeq" id="WP_103678484.1">
    <property type="nucleotide sequence ID" value="NZ_PQGD01000025.1"/>
</dbReference>
<organism evidence="2 4">
    <name type="scientific">Superficieibacter electus</name>
    <dbReference type="NCBI Taxonomy" id="2022662"/>
    <lineage>
        <taxon>Bacteria</taxon>
        <taxon>Pseudomonadati</taxon>
        <taxon>Pseudomonadota</taxon>
        <taxon>Gammaproteobacteria</taxon>
        <taxon>Enterobacterales</taxon>
        <taxon>Enterobacteriaceae</taxon>
        <taxon>Superficieibacter</taxon>
    </lineage>
</organism>